<dbReference type="KEGG" id="otr:OTERR_10340"/>
<feature type="transmembrane region" description="Helical" evidence="6">
    <location>
        <begin position="15"/>
        <end position="43"/>
    </location>
</feature>
<gene>
    <name evidence="7" type="ORF">OTERR_10340</name>
</gene>
<keyword evidence="4 6" id="KW-1133">Transmembrane helix</keyword>
<keyword evidence="8" id="KW-1185">Reference proteome</keyword>
<protein>
    <submittedName>
        <fullName evidence="7">Uncharacterized protein</fullName>
    </submittedName>
</protein>
<comment type="subcellular location">
    <subcellularLocation>
        <location evidence="1">Membrane</location>
        <topology evidence="1">Multi-pass membrane protein</topology>
    </subcellularLocation>
</comment>
<dbReference type="EMBL" id="CP022579">
    <property type="protein sequence ID" value="QEL64510.1"/>
    <property type="molecule type" value="Genomic_DNA"/>
</dbReference>
<evidence type="ECO:0000256" key="1">
    <source>
        <dbReference type="ARBA" id="ARBA00004141"/>
    </source>
</evidence>
<sequence>MLLFRHPALRLATCIVLLLAIQLAWGPWLVLLVVPLALWGGAAADFRRLLRRTRWLLLSLFAVFALGTPGSVWWSPLGMWVTREGMGLALEHSARLVAVLAVVAGLLASTAPQALAAGLLTLLSPLGRLGLPVNRAVARLVLVLQAIDSVPRRAGQSELAGTWRFSLASLVGMLPSDGAGEAGRAEVLVIPQRPMAVGERWGLAVLGLVAMVLAISLIGEAA</sequence>
<evidence type="ECO:0000313" key="7">
    <source>
        <dbReference type="EMBL" id="QEL64510.1"/>
    </source>
</evidence>
<reference evidence="7 8" key="1">
    <citation type="submission" date="2017-07" db="EMBL/GenBank/DDBJ databases">
        <title>Complete genome sequence of Oryzomicrobium terrae TPP412.</title>
        <authorList>
            <person name="Chiu L.-W."/>
            <person name="Lo K.-J."/>
            <person name="Tsai Y.-M."/>
            <person name="Lin S.-S."/>
            <person name="Kuo C.-H."/>
            <person name="Liu C.-T."/>
        </authorList>
    </citation>
    <scope>NUCLEOTIDE SEQUENCE [LARGE SCALE GENOMIC DNA]</scope>
    <source>
        <strain evidence="7 8">TPP412</strain>
    </source>
</reference>
<dbReference type="Proteomes" id="UP000323671">
    <property type="component" value="Chromosome"/>
</dbReference>
<comment type="similarity">
    <text evidence="2">Belongs to the CbiQ family.</text>
</comment>
<dbReference type="GO" id="GO:0005886">
    <property type="term" value="C:plasma membrane"/>
    <property type="evidence" value="ECO:0007669"/>
    <property type="project" value="UniProtKB-ARBA"/>
</dbReference>
<evidence type="ECO:0000256" key="6">
    <source>
        <dbReference type="SAM" id="Phobius"/>
    </source>
</evidence>
<proteinExistence type="inferred from homology"/>
<evidence type="ECO:0000256" key="4">
    <source>
        <dbReference type="ARBA" id="ARBA00022989"/>
    </source>
</evidence>
<feature type="transmembrane region" description="Helical" evidence="6">
    <location>
        <begin position="55"/>
        <end position="76"/>
    </location>
</feature>
<organism evidence="7 8">
    <name type="scientific">Oryzomicrobium terrae</name>
    <dbReference type="NCBI Taxonomy" id="1735038"/>
    <lineage>
        <taxon>Bacteria</taxon>
        <taxon>Pseudomonadati</taxon>
        <taxon>Pseudomonadota</taxon>
        <taxon>Betaproteobacteria</taxon>
        <taxon>Rhodocyclales</taxon>
        <taxon>Rhodocyclaceae</taxon>
        <taxon>Oryzomicrobium</taxon>
    </lineage>
</organism>
<dbReference type="InterPro" id="IPR003339">
    <property type="entry name" value="ABC/ECF_trnsptr_transmembrane"/>
</dbReference>
<evidence type="ECO:0000313" key="8">
    <source>
        <dbReference type="Proteomes" id="UP000323671"/>
    </source>
</evidence>
<evidence type="ECO:0000256" key="3">
    <source>
        <dbReference type="ARBA" id="ARBA00022692"/>
    </source>
</evidence>
<feature type="transmembrane region" description="Helical" evidence="6">
    <location>
        <begin position="201"/>
        <end position="219"/>
    </location>
</feature>
<evidence type="ECO:0000256" key="5">
    <source>
        <dbReference type="ARBA" id="ARBA00023136"/>
    </source>
</evidence>
<name>A0A5C1E6I8_9RHOO</name>
<dbReference type="Pfam" id="PF02361">
    <property type="entry name" value="CbiQ"/>
    <property type="match status" value="1"/>
</dbReference>
<accession>A0A5C1E6I8</accession>
<dbReference type="AlphaFoldDB" id="A0A5C1E6I8"/>
<keyword evidence="3 6" id="KW-0812">Transmembrane</keyword>
<evidence type="ECO:0000256" key="2">
    <source>
        <dbReference type="ARBA" id="ARBA00008564"/>
    </source>
</evidence>
<feature type="transmembrane region" description="Helical" evidence="6">
    <location>
        <begin position="96"/>
        <end position="123"/>
    </location>
</feature>
<keyword evidence="5 6" id="KW-0472">Membrane</keyword>